<accession>A0A9D3VZ48</accession>
<name>A0A9D3VZ48_9ROSI</name>
<proteinExistence type="predicted"/>
<protein>
    <submittedName>
        <fullName evidence="1">Uncharacterized protein</fullName>
    </submittedName>
</protein>
<gene>
    <name evidence="1" type="ORF">J1N35_015707</name>
</gene>
<organism evidence="1 2">
    <name type="scientific">Gossypium stocksii</name>
    <dbReference type="NCBI Taxonomy" id="47602"/>
    <lineage>
        <taxon>Eukaryota</taxon>
        <taxon>Viridiplantae</taxon>
        <taxon>Streptophyta</taxon>
        <taxon>Embryophyta</taxon>
        <taxon>Tracheophyta</taxon>
        <taxon>Spermatophyta</taxon>
        <taxon>Magnoliopsida</taxon>
        <taxon>eudicotyledons</taxon>
        <taxon>Gunneridae</taxon>
        <taxon>Pentapetalae</taxon>
        <taxon>rosids</taxon>
        <taxon>malvids</taxon>
        <taxon>Malvales</taxon>
        <taxon>Malvaceae</taxon>
        <taxon>Malvoideae</taxon>
        <taxon>Gossypium</taxon>
    </lineage>
</organism>
<comment type="caution">
    <text evidence="1">The sequence shown here is derived from an EMBL/GenBank/DDBJ whole genome shotgun (WGS) entry which is preliminary data.</text>
</comment>
<sequence>MSYCHVPNWQHSLDLLHQSAVDIKLNWISTNRDKKQGETGSSSVKELGLAVTWCSN</sequence>
<keyword evidence="2" id="KW-1185">Reference proteome</keyword>
<dbReference type="AlphaFoldDB" id="A0A9D3VZ48"/>
<evidence type="ECO:0000313" key="2">
    <source>
        <dbReference type="Proteomes" id="UP000828251"/>
    </source>
</evidence>
<dbReference type="EMBL" id="JAIQCV010000005">
    <property type="protein sequence ID" value="KAH1098786.1"/>
    <property type="molecule type" value="Genomic_DNA"/>
</dbReference>
<evidence type="ECO:0000313" key="1">
    <source>
        <dbReference type="EMBL" id="KAH1098786.1"/>
    </source>
</evidence>
<reference evidence="1 2" key="1">
    <citation type="journal article" date="2021" name="Plant Biotechnol. J.">
        <title>Multi-omics assisted identification of the key and species-specific regulatory components of drought-tolerant mechanisms in Gossypium stocksii.</title>
        <authorList>
            <person name="Yu D."/>
            <person name="Ke L."/>
            <person name="Zhang D."/>
            <person name="Wu Y."/>
            <person name="Sun Y."/>
            <person name="Mei J."/>
            <person name="Sun J."/>
            <person name="Sun Y."/>
        </authorList>
    </citation>
    <scope>NUCLEOTIDE SEQUENCE [LARGE SCALE GENOMIC DNA]</scope>
    <source>
        <strain evidence="2">cv. E1</strain>
        <tissue evidence="1">Leaf</tissue>
    </source>
</reference>
<dbReference type="Proteomes" id="UP000828251">
    <property type="component" value="Unassembled WGS sequence"/>
</dbReference>